<proteinExistence type="inferred from homology"/>
<dbReference type="PANTHER" id="PTHR19359:SF14">
    <property type="entry name" value="CYTOCHROME B5 A"/>
    <property type="match status" value="1"/>
</dbReference>
<dbReference type="GeneID" id="83184021"/>
<dbReference type="SUPFAM" id="SSF55856">
    <property type="entry name" value="Cytochrome b5-like heme/steroid binding domain"/>
    <property type="match status" value="1"/>
</dbReference>
<keyword evidence="1" id="KW-0349">Heme</keyword>
<accession>A0A9W9J509</accession>
<dbReference type="RefSeq" id="XP_058303619.1">
    <property type="nucleotide sequence ID" value="XM_058456720.1"/>
</dbReference>
<dbReference type="InterPro" id="IPR001199">
    <property type="entry name" value="Cyt_B5-like_heme/steroid-bd"/>
</dbReference>
<gene>
    <name evidence="6" type="ORF">N7498_009664</name>
</gene>
<protein>
    <recommendedName>
        <fullName evidence="5">Cytochrome b5 heme-binding domain-containing protein</fullName>
    </recommendedName>
</protein>
<dbReference type="GO" id="GO:0046872">
    <property type="term" value="F:metal ion binding"/>
    <property type="evidence" value="ECO:0007669"/>
    <property type="project" value="UniProtKB-KW"/>
</dbReference>
<dbReference type="InterPro" id="IPR050668">
    <property type="entry name" value="Cytochrome_b5"/>
</dbReference>
<dbReference type="PRINTS" id="PR00363">
    <property type="entry name" value="CYTOCHROMEB5"/>
</dbReference>
<dbReference type="SMART" id="SM01117">
    <property type="entry name" value="Cyt-b5"/>
    <property type="match status" value="1"/>
</dbReference>
<evidence type="ECO:0000256" key="4">
    <source>
        <dbReference type="ARBA" id="ARBA00038168"/>
    </source>
</evidence>
<comment type="similarity">
    <text evidence="4">Belongs to the cytochrome b5 family.</text>
</comment>
<dbReference type="PROSITE" id="PS50255">
    <property type="entry name" value="CYTOCHROME_B5_2"/>
    <property type="match status" value="1"/>
</dbReference>
<name>A0A9W9J509_9EURO</name>
<reference evidence="6" key="1">
    <citation type="submission" date="2022-12" db="EMBL/GenBank/DDBJ databases">
        <authorList>
            <person name="Petersen C."/>
        </authorList>
    </citation>
    <scope>NUCLEOTIDE SEQUENCE</scope>
    <source>
        <strain evidence="6">IBT 15544</strain>
    </source>
</reference>
<evidence type="ECO:0000256" key="3">
    <source>
        <dbReference type="ARBA" id="ARBA00023004"/>
    </source>
</evidence>
<dbReference type="GO" id="GO:0016020">
    <property type="term" value="C:membrane"/>
    <property type="evidence" value="ECO:0007669"/>
    <property type="project" value="TreeGrafter"/>
</dbReference>
<feature type="domain" description="Cytochrome b5 heme-binding" evidence="5">
    <location>
        <begin position="5"/>
        <end position="81"/>
    </location>
</feature>
<dbReference type="PANTHER" id="PTHR19359">
    <property type="entry name" value="CYTOCHROME B5"/>
    <property type="match status" value="1"/>
</dbReference>
<evidence type="ECO:0000256" key="2">
    <source>
        <dbReference type="ARBA" id="ARBA00022723"/>
    </source>
</evidence>
<keyword evidence="7" id="KW-1185">Reference proteome</keyword>
<evidence type="ECO:0000259" key="5">
    <source>
        <dbReference type="PROSITE" id="PS50255"/>
    </source>
</evidence>
<comment type="caution">
    <text evidence="6">The sequence shown here is derived from an EMBL/GenBank/DDBJ whole genome shotgun (WGS) entry which is preliminary data.</text>
</comment>
<dbReference type="Pfam" id="PF00173">
    <property type="entry name" value="Cyt-b5"/>
    <property type="match status" value="1"/>
</dbReference>
<dbReference type="Gene3D" id="3.10.120.10">
    <property type="entry name" value="Cytochrome b5-like heme/steroid binding domain"/>
    <property type="match status" value="1"/>
</dbReference>
<dbReference type="AlphaFoldDB" id="A0A9W9J509"/>
<organism evidence="6 7">
    <name type="scientific">Penicillium cinerascens</name>
    <dbReference type="NCBI Taxonomy" id="70096"/>
    <lineage>
        <taxon>Eukaryota</taxon>
        <taxon>Fungi</taxon>
        <taxon>Dikarya</taxon>
        <taxon>Ascomycota</taxon>
        <taxon>Pezizomycotina</taxon>
        <taxon>Eurotiomycetes</taxon>
        <taxon>Eurotiomycetidae</taxon>
        <taxon>Eurotiales</taxon>
        <taxon>Aspergillaceae</taxon>
        <taxon>Penicillium</taxon>
    </lineage>
</organism>
<evidence type="ECO:0000313" key="7">
    <source>
        <dbReference type="Proteomes" id="UP001150904"/>
    </source>
</evidence>
<evidence type="ECO:0000256" key="1">
    <source>
        <dbReference type="ARBA" id="ARBA00022617"/>
    </source>
</evidence>
<dbReference type="InterPro" id="IPR036400">
    <property type="entry name" value="Cyt_B5-like_heme/steroid_sf"/>
</dbReference>
<dbReference type="EMBL" id="JAPQKR010000016">
    <property type="protein sequence ID" value="KAJ5190679.1"/>
    <property type="molecule type" value="Genomic_DNA"/>
</dbReference>
<dbReference type="OrthoDB" id="260519at2759"/>
<sequence>MSQLGESITLEQLAGHNTLGSLWIAVHGHVYDLTTFSSDHPGGIEALESCAGTDGTESYEYAGHSELNMAKMQQYRVGTVTGCLGQASPISYHPLPVESKRATSRLKQLRFPRWTKRAVTISATALVVGLSYQRRDAFVDYISPTLNISQLQFRTISDQGIGHPFWAGIAIASSVSCVGFRYLYKLFLSTLDYQNEVFSFPPTIPRKTKR</sequence>
<evidence type="ECO:0000313" key="6">
    <source>
        <dbReference type="EMBL" id="KAJ5190679.1"/>
    </source>
</evidence>
<keyword evidence="2" id="KW-0479">Metal-binding</keyword>
<keyword evidence="3" id="KW-0408">Iron</keyword>
<dbReference type="Proteomes" id="UP001150904">
    <property type="component" value="Unassembled WGS sequence"/>
</dbReference>
<reference evidence="6" key="2">
    <citation type="journal article" date="2023" name="IMA Fungus">
        <title>Comparative genomic study of the Penicillium genus elucidates a diverse pangenome and 15 lateral gene transfer events.</title>
        <authorList>
            <person name="Petersen C."/>
            <person name="Sorensen T."/>
            <person name="Nielsen M.R."/>
            <person name="Sondergaard T.E."/>
            <person name="Sorensen J.L."/>
            <person name="Fitzpatrick D.A."/>
            <person name="Frisvad J.C."/>
            <person name="Nielsen K.L."/>
        </authorList>
    </citation>
    <scope>NUCLEOTIDE SEQUENCE</scope>
    <source>
        <strain evidence="6">IBT 15544</strain>
    </source>
</reference>
<dbReference type="GO" id="GO:0020037">
    <property type="term" value="F:heme binding"/>
    <property type="evidence" value="ECO:0007669"/>
    <property type="project" value="TreeGrafter"/>
</dbReference>